<protein>
    <submittedName>
        <fullName evidence="1">Uncharacterized protein</fullName>
    </submittedName>
</protein>
<name>A0A382UNI3_9ZZZZ</name>
<dbReference type="AlphaFoldDB" id="A0A382UNI3"/>
<organism evidence="1">
    <name type="scientific">marine metagenome</name>
    <dbReference type="NCBI Taxonomy" id="408172"/>
    <lineage>
        <taxon>unclassified sequences</taxon>
        <taxon>metagenomes</taxon>
        <taxon>ecological metagenomes</taxon>
    </lineage>
</organism>
<evidence type="ECO:0000313" key="1">
    <source>
        <dbReference type="EMBL" id="SVD35834.1"/>
    </source>
</evidence>
<dbReference type="EMBL" id="UINC01145601">
    <property type="protein sequence ID" value="SVD35834.1"/>
    <property type="molecule type" value="Genomic_DNA"/>
</dbReference>
<proteinExistence type="predicted"/>
<reference evidence="1" key="1">
    <citation type="submission" date="2018-05" db="EMBL/GenBank/DDBJ databases">
        <authorList>
            <person name="Lanie J.A."/>
            <person name="Ng W.-L."/>
            <person name="Kazmierczak K.M."/>
            <person name="Andrzejewski T.M."/>
            <person name="Davidsen T.M."/>
            <person name="Wayne K.J."/>
            <person name="Tettelin H."/>
            <person name="Glass J.I."/>
            <person name="Rusch D."/>
            <person name="Podicherti R."/>
            <person name="Tsui H.-C.T."/>
            <person name="Winkler M.E."/>
        </authorList>
    </citation>
    <scope>NUCLEOTIDE SEQUENCE</scope>
</reference>
<accession>A0A382UNI3</accession>
<sequence length="26" mass="3144">MKRKNDNSSAEELVQNFLKKNKNFFL</sequence>
<feature type="non-terminal residue" evidence="1">
    <location>
        <position position="1"/>
    </location>
</feature>
<feature type="non-terminal residue" evidence="1">
    <location>
        <position position="26"/>
    </location>
</feature>
<gene>
    <name evidence="1" type="ORF">METZ01_LOCUS388688</name>
</gene>